<feature type="chain" id="PRO_5010307810" evidence="1">
    <location>
        <begin position="21"/>
        <end position="335"/>
    </location>
</feature>
<sequence>MLRFTTAILATFTLAPMALAGTEYPLTLTSCGHEITFDKAPDSVVSVGQSTTEILYMLGLADKVAGTALWINPVLPEFEEVDAKVERLADNAPSFESVLAKKPELVVTAYEWMIGPQGAVGTREMFDDARIPSWIMPTECIGKDNTQSMDGTRTVMFDTATLYKGIEELATIFDVQDRGAEVIADLKARETAAVEKAKALNLPEDVSGLFWYSSADIEIDPYIAGVNAAPGWMLSKLGVKNVVGSQEEWPTVGWETIAKADPTFIVAAEMNRRRFPADDIAVKRGFLTSDPVTSQMEAVRHDRILTMPANAMDPSVRSIYGLESLAESLAGFDLK</sequence>
<evidence type="ECO:0000313" key="4">
    <source>
        <dbReference type="Proteomes" id="UP000183635"/>
    </source>
</evidence>
<gene>
    <name evidence="3" type="ORF">SAMN04488021_14826</name>
</gene>
<proteinExistence type="predicted"/>
<evidence type="ECO:0000256" key="1">
    <source>
        <dbReference type="SAM" id="SignalP"/>
    </source>
</evidence>
<dbReference type="PANTHER" id="PTHR30535:SF7">
    <property type="entry name" value="IRON(III) DICITRATE-BINDING PROTEIN"/>
    <property type="match status" value="1"/>
</dbReference>
<dbReference type="InterPro" id="IPR002491">
    <property type="entry name" value="ABC_transptr_periplasmic_BD"/>
</dbReference>
<dbReference type="PROSITE" id="PS50983">
    <property type="entry name" value="FE_B12_PBP"/>
    <property type="match status" value="1"/>
</dbReference>
<evidence type="ECO:0000259" key="2">
    <source>
        <dbReference type="PROSITE" id="PS50983"/>
    </source>
</evidence>
<name>A0A1I3EG99_9RHOB</name>
<reference evidence="3 4" key="1">
    <citation type="submission" date="2016-10" db="EMBL/GenBank/DDBJ databases">
        <authorList>
            <person name="de Groot N.N."/>
        </authorList>
    </citation>
    <scope>NUCLEOTIDE SEQUENCE [LARGE SCALE GENOMIC DNA]</scope>
    <source>
        <strain evidence="3 4">DSM 8537</strain>
    </source>
</reference>
<keyword evidence="1" id="KW-0732">Signal</keyword>
<dbReference type="InterPro" id="IPR050902">
    <property type="entry name" value="ABC_Transporter_SBP"/>
</dbReference>
<dbReference type="PANTHER" id="PTHR30535">
    <property type="entry name" value="VITAMIN B12-BINDING PROTEIN"/>
    <property type="match status" value="1"/>
</dbReference>
<dbReference type="OrthoDB" id="9797850at2"/>
<dbReference type="STRING" id="34004.SAMN04488021_14826"/>
<dbReference type="Pfam" id="PF01497">
    <property type="entry name" value="Peripla_BP_2"/>
    <property type="match status" value="1"/>
</dbReference>
<dbReference type="SUPFAM" id="SSF53807">
    <property type="entry name" value="Helical backbone' metal receptor"/>
    <property type="match status" value="1"/>
</dbReference>
<keyword evidence="4" id="KW-1185">Reference proteome</keyword>
<accession>A0A1I3EG99</accession>
<protein>
    <submittedName>
        <fullName evidence="3">Iron complex transport system substrate-binding protein</fullName>
    </submittedName>
</protein>
<feature type="domain" description="Fe/B12 periplasmic-binding" evidence="2">
    <location>
        <begin position="43"/>
        <end position="335"/>
    </location>
</feature>
<dbReference type="AlphaFoldDB" id="A0A1I3EG99"/>
<feature type="signal peptide" evidence="1">
    <location>
        <begin position="1"/>
        <end position="20"/>
    </location>
</feature>
<dbReference type="Gene3D" id="3.40.50.1980">
    <property type="entry name" value="Nitrogenase molybdenum iron protein domain"/>
    <property type="match status" value="2"/>
</dbReference>
<dbReference type="EMBL" id="FOPU01000048">
    <property type="protein sequence ID" value="SFH97982.1"/>
    <property type="molecule type" value="Genomic_DNA"/>
</dbReference>
<dbReference type="Proteomes" id="UP000183635">
    <property type="component" value="Unassembled WGS sequence"/>
</dbReference>
<evidence type="ECO:0000313" key="3">
    <source>
        <dbReference type="EMBL" id="SFH97982.1"/>
    </source>
</evidence>
<organism evidence="3 4">
    <name type="scientific">Paracoccus aminovorans</name>
    <dbReference type="NCBI Taxonomy" id="34004"/>
    <lineage>
        <taxon>Bacteria</taxon>
        <taxon>Pseudomonadati</taxon>
        <taxon>Pseudomonadota</taxon>
        <taxon>Alphaproteobacteria</taxon>
        <taxon>Rhodobacterales</taxon>
        <taxon>Paracoccaceae</taxon>
        <taxon>Paracoccus</taxon>
    </lineage>
</organism>
<dbReference type="RefSeq" id="WP_074970644.1">
    <property type="nucleotide sequence ID" value="NZ_CBCRYP010000044.1"/>
</dbReference>